<dbReference type="RefSeq" id="WP_054757370.1">
    <property type="nucleotide sequence ID" value="NZ_AZFQ01000044.1"/>
</dbReference>
<dbReference type="STRING" id="1423801.FD50_GL000949"/>
<name>A0A0R1UXQ1_9LACO</name>
<keyword evidence="5" id="KW-0133">Cell shape</keyword>
<evidence type="ECO:0000256" key="7">
    <source>
        <dbReference type="ARBA" id="ARBA00023136"/>
    </source>
</evidence>
<keyword evidence="7 8" id="KW-0472">Membrane</keyword>
<evidence type="ECO:0000256" key="3">
    <source>
        <dbReference type="ARBA" id="ARBA00022475"/>
    </source>
</evidence>
<dbReference type="OrthoDB" id="2148512at2"/>
<organism evidence="9 10">
    <name type="scientific">Liquorilactobacillus satsumensis DSM 16230 = JCM 12392</name>
    <dbReference type="NCBI Taxonomy" id="1423801"/>
    <lineage>
        <taxon>Bacteria</taxon>
        <taxon>Bacillati</taxon>
        <taxon>Bacillota</taxon>
        <taxon>Bacilli</taxon>
        <taxon>Lactobacillales</taxon>
        <taxon>Lactobacillaceae</taxon>
        <taxon>Liquorilactobacillus</taxon>
    </lineage>
</organism>
<dbReference type="InterPro" id="IPR007227">
    <property type="entry name" value="Cell_shape_determining_MreD"/>
</dbReference>
<keyword evidence="3" id="KW-1003">Cell membrane</keyword>
<feature type="transmembrane region" description="Helical" evidence="8">
    <location>
        <begin position="73"/>
        <end position="92"/>
    </location>
</feature>
<sequence length="171" mass="19822">MRISKMRYFFPLGLFLGLFLDGTFSNLFSKQMFSTNFSIESRLFVLWLVMCVCLGEVEHSMFWAVCVGFVFDLYYTGIIGPFVMIVPLIVYLTKIMYSFFKPSFIVVLLIYLIDIALLTLLFYWINVMIGFTNSSLTSFISTTLGPTLAYNLAAFVICYFPLQRFIETFSR</sequence>
<evidence type="ECO:0000256" key="5">
    <source>
        <dbReference type="ARBA" id="ARBA00022960"/>
    </source>
</evidence>
<feature type="transmembrane region" description="Helical" evidence="8">
    <location>
        <begin position="137"/>
        <end position="162"/>
    </location>
</feature>
<dbReference type="Proteomes" id="UP000051166">
    <property type="component" value="Unassembled WGS sequence"/>
</dbReference>
<keyword evidence="4 8" id="KW-0812">Transmembrane</keyword>
<gene>
    <name evidence="9" type="ORF">FD50_GL000949</name>
</gene>
<dbReference type="NCBIfam" id="TIGR03426">
    <property type="entry name" value="shape_MreD"/>
    <property type="match status" value="1"/>
</dbReference>
<dbReference type="GO" id="GO:0005886">
    <property type="term" value="C:plasma membrane"/>
    <property type="evidence" value="ECO:0007669"/>
    <property type="project" value="UniProtKB-SubCell"/>
</dbReference>
<evidence type="ECO:0000313" key="9">
    <source>
        <dbReference type="EMBL" id="KRL97991.1"/>
    </source>
</evidence>
<evidence type="ECO:0000256" key="8">
    <source>
        <dbReference type="SAM" id="Phobius"/>
    </source>
</evidence>
<evidence type="ECO:0000313" key="10">
    <source>
        <dbReference type="Proteomes" id="UP000051166"/>
    </source>
</evidence>
<dbReference type="EMBL" id="AZFQ01000044">
    <property type="protein sequence ID" value="KRL97991.1"/>
    <property type="molecule type" value="Genomic_DNA"/>
</dbReference>
<dbReference type="PATRIC" id="fig|1423801.4.peg.965"/>
<evidence type="ECO:0000256" key="2">
    <source>
        <dbReference type="ARBA" id="ARBA00007776"/>
    </source>
</evidence>
<accession>A0A0R1UXQ1</accession>
<dbReference type="GeneID" id="98308309"/>
<dbReference type="Pfam" id="PF04093">
    <property type="entry name" value="MreD"/>
    <property type="match status" value="1"/>
</dbReference>
<keyword evidence="6 8" id="KW-1133">Transmembrane helix</keyword>
<reference evidence="9 10" key="1">
    <citation type="journal article" date="2015" name="Genome Announc.">
        <title>Expanding the biotechnology potential of lactobacilli through comparative genomics of 213 strains and associated genera.</title>
        <authorList>
            <person name="Sun Z."/>
            <person name="Harris H.M."/>
            <person name="McCann A."/>
            <person name="Guo C."/>
            <person name="Argimon S."/>
            <person name="Zhang W."/>
            <person name="Yang X."/>
            <person name="Jeffery I.B."/>
            <person name="Cooney J.C."/>
            <person name="Kagawa T.F."/>
            <person name="Liu W."/>
            <person name="Song Y."/>
            <person name="Salvetti E."/>
            <person name="Wrobel A."/>
            <person name="Rasinkangas P."/>
            <person name="Parkhill J."/>
            <person name="Rea M.C."/>
            <person name="O'Sullivan O."/>
            <person name="Ritari J."/>
            <person name="Douillard F.P."/>
            <person name="Paul Ross R."/>
            <person name="Yang R."/>
            <person name="Briner A.E."/>
            <person name="Felis G.E."/>
            <person name="de Vos W.M."/>
            <person name="Barrangou R."/>
            <person name="Klaenhammer T.R."/>
            <person name="Caufield P.W."/>
            <person name="Cui Y."/>
            <person name="Zhang H."/>
            <person name="O'Toole P.W."/>
        </authorList>
    </citation>
    <scope>NUCLEOTIDE SEQUENCE [LARGE SCALE GENOMIC DNA]</scope>
    <source>
        <strain evidence="9 10">DSM 16230</strain>
    </source>
</reference>
<comment type="caution">
    <text evidence="9">The sequence shown here is derived from an EMBL/GenBank/DDBJ whole genome shotgun (WGS) entry which is preliminary data.</text>
</comment>
<comment type="subcellular location">
    <subcellularLocation>
        <location evidence="1">Cell membrane</location>
        <topology evidence="1">Multi-pass membrane protein</topology>
    </subcellularLocation>
</comment>
<dbReference type="GO" id="GO:0008360">
    <property type="term" value="P:regulation of cell shape"/>
    <property type="evidence" value="ECO:0007669"/>
    <property type="project" value="UniProtKB-KW"/>
</dbReference>
<feature type="transmembrane region" description="Helical" evidence="8">
    <location>
        <begin position="104"/>
        <end position="125"/>
    </location>
</feature>
<keyword evidence="10" id="KW-1185">Reference proteome</keyword>
<evidence type="ECO:0000256" key="6">
    <source>
        <dbReference type="ARBA" id="ARBA00022989"/>
    </source>
</evidence>
<comment type="similarity">
    <text evidence="2">Belongs to the MreD family.</text>
</comment>
<protein>
    <submittedName>
        <fullName evidence="9">Rod shape-determining protein MreD</fullName>
    </submittedName>
</protein>
<proteinExistence type="inferred from homology"/>
<evidence type="ECO:0000256" key="1">
    <source>
        <dbReference type="ARBA" id="ARBA00004651"/>
    </source>
</evidence>
<evidence type="ECO:0000256" key="4">
    <source>
        <dbReference type="ARBA" id="ARBA00022692"/>
    </source>
</evidence>
<dbReference type="AlphaFoldDB" id="A0A0R1UXQ1"/>